<organism evidence="6 7">
    <name type="scientific">Pontimonas salivibrio</name>
    <dbReference type="NCBI Taxonomy" id="1159327"/>
    <lineage>
        <taxon>Bacteria</taxon>
        <taxon>Bacillati</taxon>
        <taxon>Actinomycetota</taxon>
        <taxon>Actinomycetes</taxon>
        <taxon>Micrococcales</taxon>
        <taxon>Microbacteriaceae</taxon>
        <taxon>Pontimonas</taxon>
    </lineage>
</organism>
<sequence>MQFPPATPVPPSPPLRWGIAGPGEIADTFASAVLKWGTQKITAVGSRSAQRAANFATRHGIEQHWGSYRELCESSVVDAVYISNHIDGHLELAQVALDAGKHALVEKPLHYSAQAARSVLAHAKQHQLLMTEAMWTRYLPQSSVLRTIIQSADFGTPEHLVATFAVDNRHIDRLWRPGTGSITYDMGIYPIALAYEVFGAPSRIDALGSVTEGGIDEAATVKLSYPSGATATLVISGIATHPCTATISGQHQTITLEHPFFVPTTMQLATKGLYADTMSWADDTSIKGHEGLYYQAEWFGHYVAQGMTESPVHTHEEILSNLEAAEEIVRLVGGSVRPGHRTAARPTSL</sequence>
<dbReference type="Gene3D" id="3.40.50.720">
    <property type="entry name" value="NAD(P)-binding Rossmann-like Domain"/>
    <property type="match status" value="1"/>
</dbReference>
<evidence type="ECO:0000313" key="6">
    <source>
        <dbReference type="EMBL" id="AVG24126.1"/>
    </source>
</evidence>
<evidence type="ECO:0000259" key="4">
    <source>
        <dbReference type="Pfam" id="PF01408"/>
    </source>
</evidence>
<evidence type="ECO:0000259" key="5">
    <source>
        <dbReference type="Pfam" id="PF22725"/>
    </source>
</evidence>
<dbReference type="InterPro" id="IPR050984">
    <property type="entry name" value="Gfo/Idh/MocA_domain"/>
</dbReference>
<dbReference type="KEGG" id="psai:C3B54_111166"/>
<reference evidence="6 7" key="1">
    <citation type="submission" date="2018-02" db="EMBL/GenBank/DDBJ databases">
        <title>Complete genome of the streamlined marine actinobacterium Pontimonas salivibrio CL-TW6 adapted to coastal planktonic lifestype.</title>
        <authorList>
            <person name="Cho B.C."/>
            <person name="Hardies S.C."/>
            <person name="Jang G.I."/>
            <person name="Hwang C.Y."/>
        </authorList>
    </citation>
    <scope>NUCLEOTIDE SEQUENCE [LARGE SCALE GENOMIC DNA]</scope>
    <source>
        <strain evidence="6 7">CL-TW6</strain>
    </source>
</reference>
<evidence type="ECO:0000256" key="3">
    <source>
        <dbReference type="ARBA" id="ARBA00023027"/>
    </source>
</evidence>
<dbReference type="SUPFAM" id="SSF55347">
    <property type="entry name" value="Glyceraldehyde-3-phosphate dehydrogenase-like, C-terminal domain"/>
    <property type="match status" value="1"/>
</dbReference>
<dbReference type="Gene3D" id="3.30.360.10">
    <property type="entry name" value="Dihydrodipicolinate Reductase, domain 2"/>
    <property type="match status" value="1"/>
</dbReference>
<dbReference type="PANTHER" id="PTHR22604">
    <property type="entry name" value="OXIDOREDUCTASES"/>
    <property type="match status" value="1"/>
</dbReference>
<dbReference type="InterPro" id="IPR055170">
    <property type="entry name" value="GFO_IDH_MocA-like_dom"/>
</dbReference>
<dbReference type="Pfam" id="PF01408">
    <property type="entry name" value="GFO_IDH_MocA"/>
    <property type="match status" value="1"/>
</dbReference>
<dbReference type="AlphaFoldDB" id="A0A2L2BR33"/>
<keyword evidence="7" id="KW-1185">Reference proteome</keyword>
<dbReference type="InterPro" id="IPR036291">
    <property type="entry name" value="NAD(P)-bd_dom_sf"/>
</dbReference>
<dbReference type="PANTHER" id="PTHR22604:SF105">
    <property type="entry name" value="TRANS-1,2-DIHYDROBENZENE-1,2-DIOL DEHYDROGENASE"/>
    <property type="match status" value="1"/>
</dbReference>
<comment type="similarity">
    <text evidence="1">Belongs to the Gfo/Idh/MocA family.</text>
</comment>
<keyword evidence="2" id="KW-0560">Oxidoreductase</keyword>
<keyword evidence="3" id="KW-0520">NAD</keyword>
<dbReference type="OrthoDB" id="9815825at2"/>
<proteinExistence type="inferred from homology"/>
<feature type="domain" description="GFO/IDH/MocA-like oxidoreductase" evidence="5">
    <location>
        <begin position="145"/>
        <end position="254"/>
    </location>
</feature>
<gene>
    <name evidence="6" type="ORF">C3B54_111166</name>
</gene>
<evidence type="ECO:0000256" key="2">
    <source>
        <dbReference type="ARBA" id="ARBA00023002"/>
    </source>
</evidence>
<dbReference type="GO" id="GO:0000166">
    <property type="term" value="F:nucleotide binding"/>
    <property type="evidence" value="ECO:0007669"/>
    <property type="project" value="InterPro"/>
</dbReference>
<name>A0A2L2BR33_9MICO</name>
<protein>
    <submittedName>
        <fullName evidence="6">Dehydrogenase</fullName>
    </submittedName>
</protein>
<evidence type="ECO:0000313" key="7">
    <source>
        <dbReference type="Proteomes" id="UP000243077"/>
    </source>
</evidence>
<dbReference type="InterPro" id="IPR000683">
    <property type="entry name" value="Gfo/Idh/MocA-like_OxRdtase_N"/>
</dbReference>
<dbReference type="GO" id="GO:0016491">
    <property type="term" value="F:oxidoreductase activity"/>
    <property type="evidence" value="ECO:0007669"/>
    <property type="project" value="UniProtKB-KW"/>
</dbReference>
<dbReference type="Pfam" id="PF22725">
    <property type="entry name" value="GFO_IDH_MocA_C3"/>
    <property type="match status" value="1"/>
</dbReference>
<dbReference type="EMBL" id="CP026923">
    <property type="protein sequence ID" value="AVG24126.1"/>
    <property type="molecule type" value="Genomic_DNA"/>
</dbReference>
<accession>A0A2L2BR33</accession>
<evidence type="ECO:0000256" key="1">
    <source>
        <dbReference type="ARBA" id="ARBA00010928"/>
    </source>
</evidence>
<dbReference type="RefSeq" id="WP_104913649.1">
    <property type="nucleotide sequence ID" value="NZ_CP026923.1"/>
</dbReference>
<dbReference type="SUPFAM" id="SSF51735">
    <property type="entry name" value="NAD(P)-binding Rossmann-fold domains"/>
    <property type="match status" value="1"/>
</dbReference>
<feature type="domain" description="Gfo/Idh/MocA-like oxidoreductase N-terminal" evidence="4">
    <location>
        <begin position="15"/>
        <end position="130"/>
    </location>
</feature>
<dbReference type="Proteomes" id="UP000243077">
    <property type="component" value="Chromosome"/>
</dbReference>